<keyword evidence="1" id="KW-0732">Signal</keyword>
<organism evidence="2 3">
    <name type="scientific">Folsomia candida</name>
    <name type="common">Springtail</name>
    <dbReference type="NCBI Taxonomy" id="158441"/>
    <lineage>
        <taxon>Eukaryota</taxon>
        <taxon>Metazoa</taxon>
        <taxon>Ecdysozoa</taxon>
        <taxon>Arthropoda</taxon>
        <taxon>Hexapoda</taxon>
        <taxon>Collembola</taxon>
        <taxon>Entomobryomorpha</taxon>
        <taxon>Isotomoidea</taxon>
        <taxon>Isotomidae</taxon>
        <taxon>Proisotominae</taxon>
        <taxon>Folsomia</taxon>
    </lineage>
</organism>
<reference evidence="2 3" key="1">
    <citation type="submission" date="2015-12" db="EMBL/GenBank/DDBJ databases">
        <title>The genome of Folsomia candida.</title>
        <authorList>
            <person name="Faddeeva A."/>
            <person name="Derks M.F."/>
            <person name="Anvar Y."/>
            <person name="Smit S."/>
            <person name="Van Straalen N."/>
            <person name="Roelofs D."/>
        </authorList>
    </citation>
    <scope>NUCLEOTIDE SEQUENCE [LARGE SCALE GENOMIC DNA]</scope>
    <source>
        <strain evidence="2 3">VU population</strain>
        <tissue evidence="2">Whole body</tissue>
    </source>
</reference>
<dbReference type="Proteomes" id="UP000198287">
    <property type="component" value="Unassembled WGS sequence"/>
</dbReference>
<comment type="caution">
    <text evidence="2">The sequence shown here is derived from an EMBL/GenBank/DDBJ whole genome shotgun (WGS) entry which is preliminary data.</text>
</comment>
<evidence type="ECO:0000313" key="3">
    <source>
        <dbReference type="Proteomes" id="UP000198287"/>
    </source>
</evidence>
<protein>
    <submittedName>
        <fullName evidence="2">Uncharacterized protein</fullName>
    </submittedName>
</protein>
<proteinExistence type="predicted"/>
<accession>A0A226D6Q1</accession>
<evidence type="ECO:0000313" key="2">
    <source>
        <dbReference type="EMBL" id="OXA40538.1"/>
    </source>
</evidence>
<dbReference type="EMBL" id="LNIX01000033">
    <property type="protein sequence ID" value="OXA40538.1"/>
    <property type="molecule type" value="Genomic_DNA"/>
</dbReference>
<evidence type="ECO:0000256" key="1">
    <source>
        <dbReference type="SAM" id="SignalP"/>
    </source>
</evidence>
<dbReference type="AlphaFoldDB" id="A0A226D6Q1"/>
<name>A0A226D6Q1_FOLCA</name>
<feature type="chain" id="PRO_5012149568" evidence="1">
    <location>
        <begin position="20"/>
        <end position="127"/>
    </location>
</feature>
<keyword evidence="3" id="KW-1185">Reference proteome</keyword>
<feature type="signal peptide" evidence="1">
    <location>
        <begin position="1"/>
        <end position="19"/>
    </location>
</feature>
<sequence length="127" mass="13617">MNKILIFVLFSAILVQALAQDSSKYTQDAACTGKSGLNILTCKKCKAQETTSRRCIPYGAWLDVAYFLHFLPVSCTSHFLHFLLRSARNVCTDAAACTAAGKMLHGSGSSAPTSDCPSTPATVQCCF</sequence>
<gene>
    <name evidence="2" type="ORF">Fcan01_24648</name>
</gene>